<organism evidence="2 3">
    <name type="scientific">Faucicola atlantae</name>
    <dbReference type="NCBI Taxonomy" id="34059"/>
    <lineage>
        <taxon>Bacteria</taxon>
        <taxon>Pseudomonadati</taxon>
        <taxon>Pseudomonadota</taxon>
        <taxon>Gammaproteobacteria</taxon>
        <taxon>Moraxellales</taxon>
        <taxon>Moraxellaceae</taxon>
        <taxon>Faucicola</taxon>
    </lineage>
</organism>
<keyword evidence="1" id="KW-0732">Signal</keyword>
<dbReference type="Proteomes" id="UP000255193">
    <property type="component" value="Unassembled WGS sequence"/>
</dbReference>
<protein>
    <submittedName>
        <fullName evidence="2">Protein of uncharacterized function (DUF3108)</fullName>
    </submittedName>
</protein>
<name>A0A378Q6X4_9GAMM</name>
<dbReference type="Pfam" id="PF11306">
    <property type="entry name" value="DUF3108"/>
    <property type="match status" value="1"/>
</dbReference>
<accession>A0A378Q6X4</accession>
<sequence>MLNLKTGNLTTQHWQRAALLAVSLGIVGVAQADVAPFTAVYQFNIENKYNGMATRTLSKNGNQYNYNVRANVGKLASARQAATFGNVGGVVQPLTSSTQYKVLGVGNTTDLRFNPTTKQVTSTHKGKTQTLPLKQAAYDDLSLEVQIREDLKNNRFRGNYAMVGRNKVEAVPFTMSAPTRLSVPAGTFDVVRIDRIHDDKDRQTSFWLAPALDYLPVKVVQTNDGRRMEMNLVKLN</sequence>
<gene>
    <name evidence="2" type="ORF">NCTC11091_00714</name>
</gene>
<feature type="signal peptide" evidence="1">
    <location>
        <begin position="1"/>
        <end position="32"/>
    </location>
</feature>
<dbReference type="RefSeq" id="WP_079352085.1">
    <property type="nucleotide sequence ID" value="NZ_MXAO01000032.1"/>
</dbReference>
<reference evidence="2 3" key="1">
    <citation type="submission" date="2018-06" db="EMBL/GenBank/DDBJ databases">
        <authorList>
            <consortium name="Pathogen Informatics"/>
            <person name="Doyle S."/>
        </authorList>
    </citation>
    <scope>NUCLEOTIDE SEQUENCE [LARGE SCALE GENOMIC DNA]</scope>
    <source>
        <strain evidence="2 3">NCTC11091</strain>
    </source>
</reference>
<evidence type="ECO:0000256" key="1">
    <source>
        <dbReference type="SAM" id="SignalP"/>
    </source>
</evidence>
<dbReference type="EMBL" id="UGQA01000001">
    <property type="protein sequence ID" value="STY94937.1"/>
    <property type="molecule type" value="Genomic_DNA"/>
</dbReference>
<feature type="chain" id="PRO_5017004370" evidence="1">
    <location>
        <begin position="33"/>
        <end position="236"/>
    </location>
</feature>
<dbReference type="InterPro" id="IPR021457">
    <property type="entry name" value="DUF3108"/>
</dbReference>
<proteinExistence type="predicted"/>
<evidence type="ECO:0000313" key="2">
    <source>
        <dbReference type="EMBL" id="STY94937.1"/>
    </source>
</evidence>
<evidence type="ECO:0000313" key="3">
    <source>
        <dbReference type="Proteomes" id="UP000255193"/>
    </source>
</evidence>
<dbReference type="AlphaFoldDB" id="A0A378Q6X4"/>